<accession>A0ABM4V6J1</accession>
<sequence length="82" mass="8704">MSEIGQTAPSLILKASPEAVILMDALLRSSLAGCILGHDLSGGGDRKNIQEVNDSMFIDDGEAIDLPDGLVQFRMNFGGTLR</sequence>
<dbReference type="RefSeq" id="XP_071915146.1">
    <property type="nucleotide sequence ID" value="XM_072059045.1"/>
</dbReference>
<protein>
    <submittedName>
        <fullName evidence="2">Uncharacterized protein isoform X2</fullName>
    </submittedName>
</protein>
<name>A0ABM4V6J1_COFAR</name>
<organism evidence="1 2">
    <name type="scientific">Coffea arabica</name>
    <name type="common">Arabian coffee</name>
    <dbReference type="NCBI Taxonomy" id="13443"/>
    <lineage>
        <taxon>Eukaryota</taxon>
        <taxon>Viridiplantae</taxon>
        <taxon>Streptophyta</taxon>
        <taxon>Embryophyta</taxon>
        <taxon>Tracheophyta</taxon>
        <taxon>Spermatophyta</taxon>
        <taxon>Magnoliopsida</taxon>
        <taxon>eudicotyledons</taxon>
        <taxon>Gunneridae</taxon>
        <taxon>Pentapetalae</taxon>
        <taxon>asterids</taxon>
        <taxon>lamiids</taxon>
        <taxon>Gentianales</taxon>
        <taxon>Rubiaceae</taxon>
        <taxon>Ixoroideae</taxon>
        <taxon>Gardenieae complex</taxon>
        <taxon>Bertiereae - Coffeeae clade</taxon>
        <taxon>Coffeeae</taxon>
        <taxon>Coffea</taxon>
    </lineage>
</organism>
<evidence type="ECO:0000313" key="1">
    <source>
        <dbReference type="Proteomes" id="UP001652660"/>
    </source>
</evidence>
<reference evidence="2" key="1">
    <citation type="submission" date="2025-08" db="UniProtKB">
        <authorList>
            <consortium name="RefSeq"/>
        </authorList>
    </citation>
    <scope>IDENTIFICATION</scope>
    <source>
        <tissue evidence="2">Leaves</tissue>
    </source>
</reference>
<evidence type="ECO:0000313" key="2">
    <source>
        <dbReference type="RefSeq" id="XP_071915146.1"/>
    </source>
</evidence>
<proteinExistence type="predicted"/>
<keyword evidence="1" id="KW-1185">Reference proteome</keyword>
<dbReference type="GeneID" id="113700504"/>
<dbReference type="Proteomes" id="UP001652660">
    <property type="component" value="Chromosome 7e"/>
</dbReference>
<gene>
    <name evidence="2" type="primary">LOC113700504</name>
</gene>